<evidence type="ECO:0000256" key="5">
    <source>
        <dbReference type="ARBA" id="ARBA00022723"/>
    </source>
</evidence>
<dbReference type="Gene3D" id="3.40.1110.10">
    <property type="entry name" value="Calcium-transporting ATPase, cytoplasmic domain N"/>
    <property type="match status" value="1"/>
</dbReference>
<dbReference type="CDD" id="cd02094">
    <property type="entry name" value="P-type_ATPase_Cu-like"/>
    <property type="match status" value="1"/>
</dbReference>
<feature type="transmembrane region" description="Helical" evidence="16">
    <location>
        <begin position="261"/>
        <end position="279"/>
    </location>
</feature>
<name>A0AAP3E474_9EURY</name>
<keyword evidence="15 16" id="KW-0472">Membrane</keyword>
<dbReference type="InterPro" id="IPR036163">
    <property type="entry name" value="HMA_dom_sf"/>
</dbReference>
<dbReference type="InterPro" id="IPR027256">
    <property type="entry name" value="P-typ_ATPase_IB"/>
</dbReference>
<dbReference type="Pfam" id="PF00702">
    <property type="entry name" value="Hydrolase"/>
    <property type="match status" value="1"/>
</dbReference>
<keyword evidence="10" id="KW-0460">Magnesium</keyword>
<dbReference type="InterPro" id="IPR018303">
    <property type="entry name" value="ATPase_P-typ_P_site"/>
</dbReference>
<organism evidence="18 19">
    <name type="scientific">Natronoglomus mannanivorans</name>
    <dbReference type="NCBI Taxonomy" id="2979990"/>
    <lineage>
        <taxon>Archaea</taxon>
        <taxon>Methanobacteriati</taxon>
        <taxon>Methanobacteriota</taxon>
        <taxon>Stenosarchaea group</taxon>
        <taxon>Halobacteria</taxon>
        <taxon>Halobacteriales</taxon>
        <taxon>Natrialbaceae</taxon>
        <taxon>Natronoglomus</taxon>
    </lineage>
</organism>
<dbReference type="InterPro" id="IPR059000">
    <property type="entry name" value="ATPase_P-type_domA"/>
</dbReference>
<keyword evidence="11" id="KW-1278">Translocase</keyword>
<proteinExistence type="inferred from homology"/>
<evidence type="ECO:0000256" key="16">
    <source>
        <dbReference type="SAM" id="Phobius"/>
    </source>
</evidence>
<dbReference type="FunFam" id="3.30.70.100:FF:000005">
    <property type="entry name" value="Copper-exporting P-type ATPase A"/>
    <property type="match status" value="2"/>
</dbReference>
<comment type="similarity">
    <text evidence="2">Belongs to the cation transport ATPase (P-type) (TC 3.A.3) family. Type IB subfamily.</text>
</comment>
<evidence type="ECO:0000256" key="13">
    <source>
        <dbReference type="ARBA" id="ARBA00023008"/>
    </source>
</evidence>
<dbReference type="SUPFAM" id="SSF81653">
    <property type="entry name" value="Calcium ATPase, transduction domain A"/>
    <property type="match status" value="1"/>
</dbReference>
<evidence type="ECO:0000313" key="18">
    <source>
        <dbReference type="EMBL" id="MCU4744456.1"/>
    </source>
</evidence>
<dbReference type="PANTHER" id="PTHR43520">
    <property type="entry name" value="ATP7, ISOFORM B"/>
    <property type="match status" value="1"/>
</dbReference>
<dbReference type="GO" id="GO:0005507">
    <property type="term" value="F:copper ion binding"/>
    <property type="evidence" value="ECO:0007669"/>
    <property type="project" value="InterPro"/>
</dbReference>
<dbReference type="SFLD" id="SFLDS00003">
    <property type="entry name" value="Haloacid_Dehalogenase"/>
    <property type="match status" value="1"/>
</dbReference>
<accession>A0AAP3E474</accession>
<dbReference type="RefSeq" id="WP_338006263.1">
    <property type="nucleotide sequence ID" value="NZ_JAOPKA010000029.1"/>
</dbReference>
<dbReference type="SUPFAM" id="SSF81665">
    <property type="entry name" value="Calcium ATPase, transmembrane domain M"/>
    <property type="match status" value="1"/>
</dbReference>
<keyword evidence="9" id="KW-0067">ATP-binding</keyword>
<dbReference type="FunFam" id="2.70.150.10:FF:000002">
    <property type="entry name" value="Copper-transporting ATPase 1, putative"/>
    <property type="match status" value="1"/>
</dbReference>
<comment type="caution">
    <text evidence="18">The sequence shown here is derived from an EMBL/GenBank/DDBJ whole genome shotgun (WGS) entry which is preliminary data.</text>
</comment>
<sequence length="878" mass="93878">MNTRTTNLDIRGMSCATCASTIEDAVADLEGVTSVDVNFATDEATLKYEPDEVGLDEIYGAIEDAGYDPDRTKTTIGIAGMTCSTCAETNTEAIERVPGVLEADVNFATDEATVAFNPHDTSLSAIYDAIEDAGYEPDRQVDEHGDDLTEERESAVERELRTKRKWVIIGGILASPFLLVMVDMFYPGFLPETILGINTGWYEFVLATGLMATLGWHFLKGAYKSLVNNRQANMDTLVAVGTSAGYLYSTAVQLDLIVGGLYYEAVAIILWFIYVGVWLEARSKARASAALRDLLEMQATEATIIVDGEEQVVPIEDIEVGDVMKVRPGEKIPTDGVVVDGQSAVDESMVTGESVPVEKSEDDQVVGSTINENGVLLVEATNVGEDTAIQQIVQRVKEAQARQPDIQRLVDKFTAYFVPAVIANAVLWSILWLVFPEALHGVSAVLGSWIPLLEPVGGGPVAGGVPVFEFSIVVLASAILIACPCALGLATPMATMVGSTISAKNGVLYKGADILEKARGIDVVVFDKTGTLTHGEMRLTNVVPIDDAAEADGGSEIADGGVVQEETIVDEELVLSVAASAESGSEHPLAQAIVKGAAERDLRLDEPTEFENVPGHGIRATIPQGEVLVGNRKLMRDYGIDPSPVEDTMKQLERDGKTAMLVALDGELLGVVANADTVRESAKETVAELHRRGYEVMMLTGDNERTGRAIGEQLGIPDGNVHAEVLPEDKADEIDAIQVDGSRAIMVGDGVNDAPALTTAHVGVAIGSGTDVAIESGDITLMRDDPIDVIKAMRIADATISKVRQNLFWAFAYNTTLIPIASIGLLNPALAGIAMAASSVSVVSNSLAFMKWDPHDDYVFLPFRPFVWVYDQLAGISD</sequence>
<dbReference type="InterPro" id="IPR036412">
    <property type="entry name" value="HAD-like_sf"/>
</dbReference>
<feature type="transmembrane region" description="Helical" evidence="16">
    <location>
        <begin position="470"/>
        <end position="490"/>
    </location>
</feature>
<evidence type="ECO:0000256" key="3">
    <source>
        <dbReference type="ARBA" id="ARBA00022448"/>
    </source>
</evidence>
<keyword evidence="4 16" id="KW-0812">Transmembrane</keyword>
<dbReference type="InterPro" id="IPR023298">
    <property type="entry name" value="ATPase_P-typ_TM_dom_sf"/>
</dbReference>
<evidence type="ECO:0000259" key="17">
    <source>
        <dbReference type="PROSITE" id="PS50846"/>
    </source>
</evidence>
<dbReference type="PROSITE" id="PS50846">
    <property type="entry name" value="HMA_2"/>
    <property type="match status" value="2"/>
</dbReference>
<keyword evidence="14" id="KW-0406">Ion transport</keyword>
<dbReference type="InterPro" id="IPR017969">
    <property type="entry name" value="Heavy-metal-associated_CS"/>
</dbReference>
<dbReference type="SUPFAM" id="SSF55008">
    <property type="entry name" value="HMA, heavy metal-associated domain"/>
    <property type="match status" value="2"/>
</dbReference>
<dbReference type="GO" id="GO:0005524">
    <property type="term" value="F:ATP binding"/>
    <property type="evidence" value="ECO:0007669"/>
    <property type="project" value="UniProtKB-KW"/>
</dbReference>
<feature type="transmembrane region" description="Helical" evidence="16">
    <location>
        <begin position="413"/>
        <end position="435"/>
    </location>
</feature>
<gene>
    <name evidence="18" type="ORF">OB960_24085</name>
</gene>
<dbReference type="Gene3D" id="2.70.150.10">
    <property type="entry name" value="Calcium-transporting ATPase, cytoplasmic transduction domain A"/>
    <property type="match status" value="1"/>
</dbReference>
<dbReference type="PANTHER" id="PTHR43520:SF8">
    <property type="entry name" value="P-TYPE CU(+) TRANSPORTER"/>
    <property type="match status" value="1"/>
</dbReference>
<dbReference type="NCBIfam" id="TIGR01525">
    <property type="entry name" value="ATPase-IB_hvy"/>
    <property type="match status" value="1"/>
</dbReference>
<dbReference type="InterPro" id="IPR001757">
    <property type="entry name" value="P_typ_ATPase"/>
</dbReference>
<feature type="transmembrane region" description="Helical" evidence="16">
    <location>
        <begin position="201"/>
        <end position="219"/>
    </location>
</feature>
<feature type="transmembrane region" description="Helical" evidence="16">
    <location>
        <begin position="166"/>
        <end position="189"/>
    </location>
</feature>
<dbReference type="SFLD" id="SFLDF00027">
    <property type="entry name" value="p-type_atpase"/>
    <property type="match status" value="1"/>
</dbReference>
<dbReference type="InterPro" id="IPR006122">
    <property type="entry name" value="HMA_Cu_ion-bd"/>
</dbReference>
<dbReference type="PROSITE" id="PS00154">
    <property type="entry name" value="ATPASE_E1_E2"/>
    <property type="match status" value="1"/>
</dbReference>
<dbReference type="SFLD" id="SFLDG00002">
    <property type="entry name" value="C1.7:_P-type_atpase_like"/>
    <property type="match status" value="1"/>
</dbReference>
<keyword evidence="12 16" id="KW-1133">Transmembrane helix</keyword>
<dbReference type="GO" id="GO:0016887">
    <property type="term" value="F:ATP hydrolysis activity"/>
    <property type="evidence" value="ECO:0007669"/>
    <property type="project" value="InterPro"/>
</dbReference>
<keyword evidence="8" id="KW-0187">Copper transport</keyword>
<evidence type="ECO:0000256" key="2">
    <source>
        <dbReference type="ARBA" id="ARBA00006024"/>
    </source>
</evidence>
<feature type="domain" description="HMA" evidence="17">
    <location>
        <begin position="72"/>
        <end position="138"/>
    </location>
</feature>
<evidence type="ECO:0000256" key="7">
    <source>
        <dbReference type="ARBA" id="ARBA00022741"/>
    </source>
</evidence>
<dbReference type="PRINTS" id="PR00943">
    <property type="entry name" value="CUATPASE"/>
</dbReference>
<keyword evidence="13" id="KW-0186">Copper</keyword>
<evidence type="ECO:0000256" key="11">
    <source>
        <dbReference type="ARBA" id="ARBA00022967"/>
    </source>
</evidence>
<dbReference type="Gene3D" id="3.40.50.1000">
    <property type="entry name" value="HAD superfamily/HAD-like"/>
    <property type="match status" value="1"/>
</dbReference>
<dbReference type="GO" id="GO:0043682">
    <property type="term" value="F:P-type divalent copper transporter activity"/>
    <property type="evidence" value="ECO:0007669"/>
    <property type="project" value="TreeGrafter"/>
</dbReference>
<dbReference type="Proteomes" id="UP001321018">
    <property type="component" value="Unassembled WGS sequence"/>
</dbReference>
<evidence type="ECO:0000256" key="1">
    <source>
        <dbReference type="ARBA" id="ARBA00004127"/>
    </source>
</evidence>
<dbReference type="GO" id="GO:0012505">
    <property type="term" value="C:endomembrane system"/>
    <property type="evidence" value="ECO:0007669"/>
    <property type="project" value="UniProtKB-SubCell"/>
</dbReference>
<dbReference type="NCBIfam" id="TIGR00003">
    <property type="entry name" value="copper ion binding protein"/>
    <property type="match status" value="2"/>
</dbReference>
<keyword evidence="5" id="KW-0479">Metal-binding</keyword>
<dbReference type="EMBL" id="JAOPKA010000029">
    <property type="protein sequence ID" value="MCU4744456.1"/>
    <property type="molecule type" value="Genomic_DNA"/>
</dbReference>
<keyword evidence="7" id="KW-0547">Nucleotide-binding</keyword>
<evidence type="ECO:0000256" key="14">
    <source>
        <dbReference type="ARBA" id="ARBA00023065"/>
    </source>
</evidence>
<evidence type="ECO:0000256" key="10">
    <source>
        <dbReference type="ARBA" id="ARBA00022842"/>
    </source>
</evidence>
<dbReference type="InterPro" id="IPR008250">
    <property type="entry name" value="ATPase_P-typ_transduc_dom_A_sf"/>
</dbReference>
<dbReference type="NCBIfam" id="TIGR01494">
    <property type="entry name" value="ATPase_P-type"/>
    <property type="match status" value="2"/>
</dbReference>
<evidence type="ECO:0000256" key="15">
    <source>
        <dbReference type="ARBA" id="ARBA00023136"/>
    </source>
</evidence>
<dbReference type="SUPFAM" id="SSF56784">
    <property type="entry name" value="HAD-like"/>
    <property type="match status" value="1"/>
</dbReference>
<dbReference type="Pfam" id="PF00403">
    <property type="entry name" value="HMA"/>
    <property type="match status" value="2"/>
</dbReference>
<dbReference type="Pfam" id="PF00122">
    <property type="entry name" value="E1-E2_ATPase"/>
    <property type="match status" value="1"/>
</dbReference>
<dbReference type="InterPro" id="IPR044492">
    <property type="entry name" value="P_typ_ATPase_HD_dom"/>
</dbReference>
<evidence type="ECO:0000256" key="9">
    <source>
        <dbReference type="ARBA" id="ARBA00022840"/>
    </source>
</evidence>
<comment type="subcellular location">
    <subcellularLocation>
        <location evidence="1">Endomembrane system</location>
        <topology evidence="1">Multi-pass membrane protein</topology>
    </subcellularLocation>
</comment>
<evidence type="ECO:0000256" key="8">
    <source>
        <dbReference type="ARBA" id="ARBA00022796"/>
    </source>
</evidence>
<evidence type="ECO:0000313" key="19">
    <source>
        <dbReference type="Proteomes" id="UP001321018"/>
    </source>
</evidence>
<dbReference type="InterPro" id="IPR023214">
    <property type="entry name" value="HAD_sf"/>
</dbReference>
<evidence type="ECO:0000256" key="12">
    <source>
        <dbReference type="ARBA" id="ARBA00022989"/>
    </source>
</evidence>
<feature type="domain" description="HMA" evidence="17">
    <location>
        <begin position="4"/>
        <end position="70"/>
    </location>
</feature>
<reference evidence="18" key="1">
    <citation type="submission" date="2022-09" db="EMBL/GenBank/DDBJ databases">
        <title>Enrichment on poylsaccharides allowed isolation of novel metabolic and taxonomic groups of Haloarchaea.</title>
        <authorList>
            <person name="Sorokin D.Y."/>
            <person name="Elcheninov A.G."/>
            <person name="Khizhniak T.V."/>
            <person name="Kolganova T.V."/>
            <person name="Kublanov I.V."/>
        </authorList>
    </citation>
    <scope>NUCLEOTIDE SEQUENCE</scope>
    <source>
        <strain evidence="18">AArc-xg1-1</strain>
    </source>
</reference>
<dbReference type="GO" id="GO:0016020">
    <property type="term" value="C:membrane"/>
    <property type="evidence" value="ECO:0007669"/>
    <property type="project" value="InterPro"/>
</dbReference>
<dbReference type="GO" id="GO:0055070">
    <property type="term" value="P:copper ion homeostasis"/>
    <property type="evidence" value="ECO:0007669"/>
    <property type="project" value="TreeGrafter"/>
</dbReference>
<evidence type="ECO:0000256" key="6">
    <source>
        <dbReference type="ARBA" id="ARBA00022737"/>
    </source>
</evidence>
<evidence type="ECO:0000256" key="4">
    <source>
        <dbReference type="ARBA" id="ARBA00022692"/>
    </source>
</evidence>
<dbReference type="InterPro" id="IPR006121">
    <property type="entry name" value="HMA_dom"/>
</dbReference>
<keyword evidence="6" id="KW-0677">Repeat</keyword>
<dbReference type="InterPro" id="IPR023299">
    <property type="entry name" value="ATPase_P-typ_cyto_dom_N"/>
</dbReference>
<dbReference type="CDD" id="cd00371">
    <property type="entry name" value="HMA"/>
    <property type="match status" value="2"/>
</dbReference>
<dbReference type="Gene3D" id="3.30.70.100">
    <property type="match status" value="2"/>
</dbReference>
<protein>
    <submittedName>
        <fullName evidence="18">Heavy metal translocating P-type ATPase</fullName>
    </submittedName>
</protein>
<feature type="transmembrane region" description="Helical" evidence="16">
    <location>
        <begin position="231"/>
        <end position="249"/>
    </location>
</feature>
<keyword evidence="3" id="KW-0813">Transport</keyword>
<dbReference type="AlphaFoldDB" id="A0AAP3E474"/>
<dbReference type="PRINTS" id="PR00119">
    <property type="entry name" value="CATATPASE"/>
</dbReference>
<dbReference type="PROSITE" id="PS01047">
    <property type="entry name" value="HMA_1"/>
    <property type="match status" value="1"/>
</dbReference>